<feature type="domain" description="Spore germination GerAC-like C-terminal" evidence="9">
    <location>
        <begin position="208"/>
        <end position="377"/>
    </location>
</feature>
<evidence type="ECO:0000256" key="2">
    <source>
        <dbReference type="ARBA" id="ARBA00007886"/>
    </source>
</evidence>
<feature type="signal peptide" evidence="8">
    <location>
        <begin position="1"/>
        <end position="22"/>
    </location>
</feature>
<comment type="caution">
    <text evidence="11">The sequence shown here is derived from an EMBL/GenBank/DDBJ whole genome shotgun (WGS) entry which is preliminary data.</text>
</comment>
<evidence type="ECO:0000256" key="3">
    <source>
        <dbReference type="ARBA" id="ARBA00022544"/>
    </source>
</evidence>
<dbReference type="Gene3D" id="6.20.190.10">
    <property type="entry name" value="Nutrient germinant receptor protein C, domain 1"/>
    <property type="match status" value="1"/>
</dbReference>
<reference evidence="11" key="1">
    <citation type="submission" date="2021-03" db="EMBL/GenBank/DDBJ databases">
        <title>Antimicrobial resistance genes in bacteria isolated from Japanese honey, and their potential for conferring macrolide and lincosamide resistance in the American foulbrood pathogen Paenibacillus larvae.</title>
        <authorList>
            <person name="Okamoto M."/>
            <person name="Kumagai M."/>
            <person name="Kanamori H."/>
            <person name="Takamatsu D."/>
        </authorList>
    </citation>
    <scope>NUCLEOTIDE SEQUENCE</scope>
    <source>
        <strain evidence="11">J40TS1</strain>
    </source>
</reference>
<keyword evidence="6" id="KW-0564">Palmitate</keyword>
<sequence length="383" mass="42943">MNKLIKAMLAAALLLLMTGCWDQIEIEERGFVVGSALDVAEDGKIALTFQIVLPVQMKGGSGQKDEGGSPYINLTSTADTVFKAARNMSNEMSRSPYLAHNQVIIISDELARTEHMGDILDVFVRDHESRRASKIMISNGKASDMLKIRSGIETLPVQYISSTQENPDKSESITPPTNIGDLHDLLLSNSSYALPRVHKVEGDRISTSGAAVFNGRDHRLIGYLNEAETTGRNMILGTVRTASLELNTDQRKLLFEVREFRRMIKVSEGPHGLPMFDLIISVKGVIGESGLEEVEMMEQLNEEIKLKVEDKIKQYISRVIDKSQNEYRSDFLGFGSKLYEQQYHLWKKYGDDWDRGEFIYSQCNINVKVDVKVTTIGTVTKSK</sequence>
<protein>
    <submittedName>
        <fullName evidence="11">Germination protein GerLC</fullName>
    </submittedName>
</protein>
<dbReference type="InterPro" id="IPR046953">
    <property type="entry name" value="Spore_GerAC-like_C"/>
</dbReference>
<keyword evidence="7" id="KW-0449">Lipoprotein</keyword>
<keyword evidence="4 8" id="KW-0732">Signal</keyword>
<comment type="subcellular location">
    <subcellularLocation>
        <location evidence="1">Membrane</location>
        <topology evidence="1">Lipid-anchor</topology>
    </subcellularLocation>
</comment>
<dbReference type="EMBL" id="BOSE01000004">
    <property type="protein sequence ID" value="GIP16951.1"/>
    <property type="molecule type" value="Genomic_DNA"/>
</dbReference>
<evidence type="ECO:0000256" key="4">
    <source>
        <dbReference type="ARBA" id="ARBA00022729"/>
    </source>
</evidence>
<dbReference type="GO" id="GO:0009847">
    <property type="term" value="P:spore germination"/>
    <property type="evidence" value="ECO:0007669"/>
    <property type="project" value="InterPro"/>
</dbReference>
<dbReference type="InterPro" id="IPR008844">
    <property type="entry name" value="Spore_GerAC-like"/>
</dbReference>
<evidence type="ECO:0000259" key="10">
    <source>
        <dbReference type="Pfam" id="PF25198"/>
    </source>
</evidence>
<name>A0A919YRC9_9BACL</name>
<evidence type="ECO:0000313" key="12">
    <source>
        <dbReference type="Proteomes" id="UP000683139"/>
    </source>
</evidence>
<dbReference type="RefSeq" id="WP_213515693.1">
    <property type="nucleotide sequence ID" value="NZ_BOSE01000004.1"/>
</dbReference>
<evidence type="ECO:0000256" key="1">
    <source>
        <dbReference type="ARBA" id="ARBA00004635"/>
    </source>
</evidence>
<feature type="chain" id="PRO_5038591573" evidence="8">
    <location>
        <begin position="23"/>
        <end position="383"/>
    </location>
</feature>
<dbReference type="GO" id="GO:0016020">
    <property type="term" value="C:membrane"/>
    <property type="evidence" value="ECO:0007669"/>
    <property type="project" value="UniProtKB-SubCell"/>
</dbReference>
<dbReference type="InterPro" id="IPR038501">
    <property type="entry name" value="Spore_GerAC_C_sf"/>
</dbReference>
<comment type="similarity">
    <text evidence="2">Belongs to the GerABKC lipoprotein family.</text>
</comment>
<accession>A0A919YRC9</accession>
<dbReference type="Pfam" id="PF25198">
    <property type="entry name" value="Spore_GerAC_N"/>
    <property type="match status" value="1"/>
</dbReference>
<dbReference type="Proteomes" id="UP000683139">
    <property type="component" value="Unassembled WGS sequence"/>
</dbReference>
<dbReference type="PANTHER" id="PTHR35789">
    <property type="entry name" value="SPORE GERMINATION PROTEIN B3"/>
    <property type="match status" value="1"/>
</dbReference>
<keyword evidence="3" id="KW-0309">Germination</keyword>
<dbReference type="Pfam" id="PF05504">
    <property type="entry name" value="Spore_GerAC"/>
    <property type="match status" value="1"/>
</dbReference>
<evidence type="ECO:0000313" key="11">
    <source>
        <dbReference type="EMBL" id="GIP16951.1"/>
    </source>
</evidence>
<dbReference type="AlphaFoldDB" id="A0A919YRC9"/>
<keyword evidence="12" id="KW-1185">Reference proteome</keyword>
<organism evidence="11 12">
    <name type="scientific">Paenibacillus montaniterrae</name>
    <dbReference type="NCBI Taxonomy" id="429341"/>
    <lineage>
        <taxon>Bacteria</taxon>
        <taxon>Bacillati</taxon>
        <taxon>Bacillota</taxon>
        <taxon>Bacilli</taxon>
        <taxon>Bacillales</taxon>
        <taxon>Paenibacillaceae</taxon>
        <taxon>Paenibacillus</taxon>
    </lineage>
</organism>
<dbReference type="NCBIfam" id="TIGR02887">
    <property type="entry name" value="spore_ger_x_C"/>
    <property type="match status" value="1"/>
</dbReference>
<evidence type="ECO:0000256" key="6">
    <source>
        <dbReference type="ARBA" id="ARBA00023139"/>
    </source>
</evidence>
<evidence type="ECO:0000259" key="9">
    <source>
        <dbReference type="Pfam" id="PF05504"/>
    </source>
</evidence>
<evidence type="ECO:0000256" key="5">
    <source>
        <dbReference type="ARBA" id="ARBA00023136"/>
    </source>
</evidence>
<proteinExistence type="inferred from homology"/>
<dbReference type="Gene3D" id="3.30.300.210">
    <property type="entry name" value="Nutrient germinant receptor protein C, domain 3"/>
    <property type="match status" value="1"/>
</dbReference>
<feature type="domain" description="Spore germination protein N-terminal" evidence="10">
    <location>
        <begin position="22"/>
        <end position="198"/>
    </location>
</feature>
<dbReference type="InterPro" id="IPR057336">
    <property type="entry name" value="GerAC_N"/>
</dbReference>
<keyword evidence="5" id="KW-0472">Membrane</keyword>
<dbReference type="PROSITE" id="PS51257">
    <property type="entry name" value="PROKAR_LIPOPROTEIN"/>
    <property type="match status" value="1"/>
</dbReference>
<evidence type="ECO:0000256" key="7">
    <source>
        <dbReference type="ARBA" id="ARBA00023288"/>
    </source>
</evidence>
<dbReference type="PANTHER" id="PTHR35789:SF1">
    <property type="entry name" value="SPORE GERMINATION PROTEIN B3"/>
    <property type="match status" value="1"/>
</dbReference>
<gene>
    <name evidence="11" type="ORF">J40TS1_25930</name>
</gene>
<evidence type="ECO:0000256" key="8">
    <source>
        <dbReference type="SAM" id="SignalP"/>
    </source>
</evidence>